<keyword evidence="6 8" id="KW-0560">Oxidoreductase</keyword>
<comment type="function">
    <text evidence="7 8">Key enzyme in folate metabolism. Catalyzes an essential reaction for de novo glycine and purine synthesis, and for DNA precursor synthesis.</text>
</comment>
<feature type="domain" description="DHFR" evidence="9">
    <location>
        <begin position="2"/>
        <end position="162"/>
    </location>
</feature>
<dbReference type="UniPathway" id="UPA00077">
    <property type="reaction ID" value="UER00158"/>
</dbReference>
<comment type="caution">
    <text evidence="10">The sequence shown here is derived from an EMBL/GenBank/DDBJ whole genome shotgun (WGS) entry which is preliminary data.</text>
</comment>
<evidence type="ECO:0000313" key="11">
    <source>
        <dbReference type="Proteomes" id="UP000245489"/>
    </source>
</evidence>
<dbReference type="InterPro" id="IPR001796">
    <property type="entry name" value="DHFR_dom"/>
</dbReference>
<dbReference type="PROSITE" id="PS51330">
    <property type="entry name" value="DHFR_2"/>
    <property type="match status" value="1"/>
</dbReference>
<keyword evidence="5 8" id="KW-0521">NADP</keyword>
<evidence type="ECO:0000256" key="4">
    <source>
        <dbReference type="ARBA" id="ARBA00022563"/>
    </source>
</evidence>
<organism evidence="10 11">
    <name type="scientific">Arcicella aurantiaca</name>
    <dbReference type="NCBI Taxonomy" id="591202"/>
    <lineage>
        <taxon>Bacteria</taxon>
        <taxon>Pseudomonadati</taxon>
        <taxon>Bacteroidota</taxon>
        <taxon>Cytophagia</taxon>
        <taxon>Cytophagales</taxon>
        <taxon>Flectobacillaceae</taxon>
        <taxon>Arcicella</taxon>
    </lineage>
</organism>
<protein>
    <recommendedName>
        <fullName evidence="3 8">Dihydrofolate reductase</fullName>
        <ecNumber evidence="3 8">1.5.1.3</ecNumber>
    </recommendedName>
</protein>
<reference evidence="10 11" key="1">
    <citation type="submission" date="2018-05" db="EMBL/GenBank/DDBJ databases">
        <title>Genomic Encyclopedia of Archaeal and Bacterial Type Strains, Phase II (KMG-II): from individual species to whole genera.</title>
        <authorList>
            <person name="Goeker M."/>
        </authorList>
    </citation>
    <scope>NUCLEOTIDE SEQUENCE [LARGE SCALE GENOMIC DNA]</scope>
    <source>
        <strain evidence="10 11">DSM 22214</strain>
    </source>
</reference>
<evidence type="ECO:0000256" key="3">
    <source>
        <dbReference type="ARBA" id="ARBA00012856"/>
    </source>
</evidence>
<dbReference type="GO" id="GO:0004146">
    <property type="term" value="F:dihydrofolate reductase activity"/>
    <property type="evidence" value="ECO:0007669"/>
    <property type="project" value="UniProtKB-EC"/>
</dbReference>
<dbReference type="GO" id="GO:0006730">
    <property type="term" value="P:one-carbon metabolic process"/>
    <property type="evidence" value="ECO:0007669"/>
    <property type="project" value="UniProtKB-KW"/>
</dbReference>
<accession>A0A316EBZ6</accession>
<evidence type="ECO:0000256" key="2">
    <source>
        <dbReference type="ARBA" id="ARBA00009539"/>
    </source>
</evidence>
<sequence>MKLSLIVAVAENHVIGNNNQLIWHLPNDLKQFRRLTTGHCIIMGRKTFDSIGKPLPNRTSVIISRNPDFKIEGCITVDSLENAIIEAQKIENEEAFIIGGAEIYRLSLPLVDKIYLTEVHHSFEGDTVFPEIDKSIWQETHREDFTTDEKHQYPYSFVELSRCFS</sequence>
<evidence type="ECO:0000256" key="1">
    <source>
        <dbReference type="ARBA" id="ARBA00004903"/>
    </source>
</evidence>
<dbReference type="Gene3D" id="3.40.430.10">
    <property type="entry name" value="Dihydrofolate Reductase, subunit A"/>
    <property type="match status" value="1"/>
</dbReference>
<name>A0A316EBZ6_9BACT</name>
<dbReference type="AlphaFoldDB" id="A0A316EBZ6"/>
<dbReference type="GO" id="GO:0046452">
    <property type="term" value="P:dihydrofolate metabolic process"/>
    <property type="evidence" value="ECO:0007669"/>
    <property type="project" value="TreeGrafter"/>
</dbReference>
<dbReference type="GO" id="GO:0005829">
    <property type="term" value="C:cytosol"/>
    <property type="evidence" value="ECO:0007669"/>
    <property type="project" value="TreeGrafter"/>
</dbReference>
<dbReference type="OrthoDB" id="9804315at2"/>
<dbReference type="Proteomes" id="UP000245489">
    <property type="component" value="Unassembled WGS sequence"/>
</dbReference>
<dbReference type="FunFam" id="3.40.430.10:FF:000001">
    <property type="entry name" value="Dihydrofolate reductase"/>
    <property type="match status" value="1"/>
</dbReference>
<dbReference type="PANTHER" id="PTHR48069">
    <property type="entry name" value="DIHYDROFOLATE REDUCTASE"/>
    <property type="match status" value="1"/>
</dbReference>
<dbReference type="GO" id="GO:0046655">
    <property type="term" value="P:folic acid metabolic process"/>
    <property type="evidence" value="ECO:0007669"/>
    <property type="project" value="TreeGrafter"/>
</dbReference>
<evidence type="ECO:0000256" key="6">
    <source>
        <dbReference type="ARBA" id="ARBA00023002"/>
    </source>
</evidence>
<gene>
    <name evidence="10" type="ORF">LV89_01362</name>
</gene>
<evidence type="ECO:0000313" key="10">
    <source>
        <dbReference type="EMBL" id="PWK27955.1"/>
    </source>
</evidence>
<dbReference type="InterPro" id="IPR012259">
    <property type="entry name" value="DHFR"/>
</dbReference>
<dbReference type="EC" id="1.5.1.3" evidence="3 8"/>
<dbReference type="SUPFAM" id="SSF53597">
    <property type="entry name" value="Dihydrofolate reductase-like"/>
    <property type="match status" value="1"/>
</dbReference>
<dbReference type="InterPro" id="IPR024072">
    <property type="entry name" value="DHFR-like_dom_sf"/>
</dbReference>
<dbReference type="GO" id="GO:0070401">
    <property type="term" value="F:NADP+ binding"/>
    <property type="evidence" value="ECO:0007669"/>
    <property type="project" value="UniProtKB-ARBA"/>
</dbReference>
<evidence type="ECO:0000256" key="5">
    <source>
        <dbReference type="ARBA" id="ARBA00022857"/>
    </source>
</evidence>
<comment type="catalytic activity">
    <reaction evidence="8">
        <text>(6S)-5,6,7,8-tetrahydrofolate + NADP(+) = 7,8-dihydrofolate + NADPH + H(+)</text>
        <dbReference type="Rhea" id="RHEA:15009"/>
        <dbReference type="ChEBI" id="CHEBI:15378"/>
        <dbReference type="ChEBI" id="CHEBI:57451"/>
        <dbReference type="ChEBI" id="CHEBI:57453"/>
        <dbReference type="ChEBI" id="CHEBI:57783"/>
        <dbReference type="ChEBI" id="CHEBI:58349"/>
        <dbReference type="EC" id="1.5.1.3"/>
    </reaction>
</comment>
<dbReference type="CDD" id="cd00209">
    <property type="entry name" value="DHFR"/>
    <property type="match status" value="1"/>
</dbReference>
<evidence type="ECO:0000256" key="7">
    <source>
        <dbReference type="ARBA" id="ARBA00025067"/>
    </source>
</evidence>
<dbReference type="PANTHER" id="PTHR48069:SF3">
    <property type="entry name" value="DIHYDROFOLATE REDUCTASE"/>
    <property type="match status" value="1"/>
</dbReference>
<dbReference type="GO" id="GO:0046654">
    <property type="term" value="P:tetrahydrofolate biosynthetic process"/>
    <property type="evidence" value="ECO:0007669"/>
    <property type="project" value="UniProtKB-UniPathway"/>
</dbReference>
<evidence type="ECO:0000256" key="8">
    <source>
        <dbReference type="PIRNR" id="PIRNR000194"/>
    </source>
</evidence>
<dbReference type="PRINTS" id="PR00070">
    <property type="entry name" value="DHFR"/>
</dbReference>
<dbReference type="EMBL" id="QGGO01000005">
    <property type="protein sequence ID" value="PWK27955.1"/>
    <property type="molecule type" value="Genomic_DNA"/>
</dbReference>
<evidence type="ECO:0000259" key="9">
    <source>
        <dbReference type="PROSITE" id="PS51330"/>
    </source>
</evidence>
<comment type="similarity">
    <text evidence="2 8">Belongs to the dihydrofolate reductase family.</text>
</comment>
<keyword evidence="4 8" id="KW-0554">One-carbon metabolism</keyword>
<dbReference type="Pfam" id="PF00186">
    <property type="entry name" value="DHFR_1"/>
    <property type="match status" value="1"/>
</dbReference>
<proteinExistence type="inferred from homology"/>
<dbReference type="RefSeq" id="WP_109742118.1">
    <property type="nucleotide sequence ID" value="NZ_QGGO01000005.1"/>
</dbReference>
<keyword evidence="11" id="KW-1185">Reference proteome</keyword>
<dbReference type="PIRSF" id="PIRSF000194">
    <property type="entry name" value="DHFR"/>
    <property type="match status" value="1"/>
</dbReference>
<comment type="pathway">
    <text evidence="1 8">Cofactor biosynthesis; tetrahydrofolate biosynthesis; 5,6,7,8-tetrahydrofolate from 7,8-dihydrofolate: step 1/1.</text>
</comment>